<name>A0ABW3MDP6_9PSEU</name>
<reference evidence="6" key="1">
    <citation type="journal article" date="2019" name="Int. J. Syst. Evol. Microbiol.">
        <title>The Global Catalogue of Microorganisms (GCM) 10K type strain sequencing project: providing services to taxonomists for standard genome sequencing and annotation.</title>
        <authorList>
            <consortium name="The Broad Institute Genomics Platform"/>
            <consortium name="The Broad Institute Genome Sequencing Center for Infectious Disease"/>
            <person name="Wu L."/>
            <person name="Ma J."/>
        </authorList>
    </citation>
    <scope>NUCLEOTIDE SEQUENCE [LARGE SCALE GENOMIC DNA]</scope>
    <source>
        <strain evidence="6">JCM 31486</strain>
    </source>
</reference>
<dbReference type="InterPro" id="IPR038261">
    <property type="entry name" value="GPP34-like_sf"/>
</dbReference>
<dbReference type="Pfam" id="PF05719">
    <property type="entry name" value="GPP34"/>
    <property type="match status" value="1"/>
</dbReference>
<evidence type="ECO:0000256" key="2">
    <source>
        <dbReference type="ARBA" id="ARBA00023034"/>
    </source>
</evidence>
<organism evidence="5 6">
    <name type="scientific">Kibdelosporangium lantanae</name>
    <dbReference type="NCBI Taxonomy" id="1497396"/>
    <lineage>
        <taxon>Bacteria</taxon>
        <taxon>Bacillati</taxon>
        <taxon>Actinomycetota</taxon>
        <taxon>Actinomycetes</taxon>
        <taxon>Pseudonocardiales</taxon>
        <taxon>Pseudonocardiaceae</taxon>
        <taxon>Kibdelosporangium</taxon>
    </lineage>
</organism>
<evidence type="ECO:0000313" key="5">
    <source>
        <dbReference type="EMBL" id="MFD1047795.1"/>
    </source>
</evidence>
<sequence length="113" mass="12140">MRLGDLSLSENLFFLGHDPFTGKPRVRQDILDIGLAGAALADLVLDERVALDNGVVVLRNRYATGDPLTDRVLTMIAREAGRHGGNGLVIVAKLAVEWGVRPAGLGKAVWARL</sequence>
<gene>
    <name evidence="5" type="ORF">ACFQ1S_20775</name>
</gene>
<comment type="subcellular location">
    <subcellularLocation>
        <location evidence="1">Golgi apparatus membrane</location>
        <topology evidence="1">Peripheral membrane protein</topology>
        <orientation evidence="1">Cytoplasmic side</orientation>
    </subcellularLocation>
</comment>
<keyword evidence="2" id="KW-0333">Golgi apparatus</keyword>
<dbReference type="InterPro" id="IPR008628">
    <property type="entry name" value="GPP34-like"/>
</dbReference>
<accession>A0ABW3MDP6</accession>
<comment type="caution">
    <text evidence="5">The sequence shown here is derived from an EMBL/GenBank/DDBJ whole genome shotgun (WGS) entry which is preliminary data.</text>
</comment>
<evidence type="ECO:0000313" key="6">
    <source>
        <dbReference type="Proteomes" id="UP001597045"/>
    </source>
</evidence>
<keyword evidence="3" id="KW-0446">Lipid-binding</keyword>
<evidence type="ECO:0000256" key="1">
    <source>
        <dbReference type="ARBA" id="ARBA00004255"/>
    </source>
</evidence>
<dbReference type="EMBL" id="JBHTIS010001255">
    <property type="protein sequence ID" value="MFD1047795.1"/>
    <property type="molecule type" value="Genomic_DNA"/>
</dbReference>
<keyword evidence="4" id="KW-0472">Membrane</keyword>
<dbReference type="Gene3D" id="1.10.3630.10">
    <property type="entry name" value="yeast vps74-n-term truncation variant domain like"/>
    <property type="match status" value="1"/>
</dbReference>
<dbReference type="Proteomes" id="UP001597045">
    <property type="component" value="Unassembled WGS sequence"/>
</dbReference>
<proteinExistence type="predicted"/>
<protein>
    <submittedName>
        <fullName evidence="5">GPP34 family phosphoprotein</fullName>
    </submittedName>
</protein>
<evidence type="ECO:0000256" key="3">
    <source>
        <dbReference type="ARBA" id="ARBA00023121"/>
    </source>
</evidence>
<keyword evidence="6" id="KW-1185">Reference proteome</keyword>
<evidence type="ECO:0000256" key="4">
    <source>
        <dbReference type="ARBA" id="ARBA00023136"/>
    </source>
</evidence>